<evidence type="ECO:0000256" key="2">
    <source>
        <dbReference type="ARBA" id="ARBA00006155"/>
    </source>
</evidence>
<keyword evidence="7" id="KW-0809">Transit peptide</keyword>
<evidence type="ECO:0000256" key="8">
    <source>
        <dbReference type="ARBA" id="ARBA00023128"/>
    </source>
</evidence>
<dbReference type="Bgee" id="ENSCATG00000032247">
    <property type="expression patterns" value="Expressed in heart and 11 other cell types or tissues"/>
</dbReference>
<evidence type="ECO:0000256" key="9">
    <source>
        <dbReference type="ARBA" id="ARBA00048201"/>
    </source>
</evidence>
<dbReference type="AlphaFoldDB" id="A0A2K5LUM8"/>
<organism evidence="13 14">
    <name type="scientific">Cercocebus atys</name>
    <name type="common">Sooty mangabey</name>
    <name type="synonym">Cercocebus torquatus atys</name>
    <dbReference type="NCBI Taxonomy" id="9531"/>
    <lineage>
        <taxon>Eukaryota</taxon>
        <taxon>Metazoa</taxon>
        <taxon>Chordata</taxon>
        <taxon>Craniata</taxon>
        <taxon>Vertebrata</taxon>
        <taxon>Euteleostomi</taxon>
        <taxon>Mammalia</taxon>
        <taxon>Eutheria</taxon>
        <taxon>Euarchontoglires</taxon>
        <taxon>Primates</taxon>
        <taxon>Haplorrhini</taxon>
        <taxon>Catarrhini</taxon>
        <taxon>Cercopithecidae</taxon>
        <taxon>Cercopithecinae</taxon>
        <taxon>Cercocebus</taxon>
    </lineage>
</organism>
<comment type="subcellular location">
    <subcellularLocation>
        <location evidence="1 10">Mitochondrion matrix</location>
    </subcellularLocation>
</comment>
<accession>A0A2K5LUM8</accession>
<keyword evidence="5 10" id="KW-0418">Kinase</keyword>
<feature type="domain" description="Histidine kinase" evidence="12">
    <location>
        <begin position="242"/>
        <end position="364"/>
    </location>
</feature>
<dbReference type="InterPro" id="IPR005467">
    <property type="entry name" value="His_kinase_dom"/>
</dbReference>
<evidence type="ECO:0000256" key="1">
    <source>
        <dbReference type="ARBA" id="ARBA00004305"/>
    </source>
</evidence>
<proteinExistence type="inferred from homology"/>
<dbReference type="SUPFAM" id="SSF69012">
    <property type="entry name" value="alpha-ketoacid dehydrogenase kinase, N-terminal domain"/>
    <property type="match status" value="1"/>
</dbReference>
<reference evidence="13" key="2">
    <citation type="submission" date="2025-09" db="UniProtKB">
        <authorList>
            <consortium name="Ensembl"/>
        </authorList>
    </citation>
    <scope>IDENTIFICATION</scope>
</reference>
<evidence type="ECO:0000256" key="10">
    <source>
        <dbReference type="RuleBase" id="RU366032"/>
    </source>
</evidence>
<dbReference type="SUPFAM" id="SSF55874">
    <property type="entry name" value="ATPase domain of HSP90 chaperone/DNA topoisomerase II/histidine kinase"/>
    <property type="match status" value="1"/>
</dbReference>
<dbReference type="GO" id="GO:0005524">
    <property type="term" value="F:ATP binding"/>
    <property type="evidence" value="ECO:0007669"/>
    <property type="project" value="UniProtKB-UniRule"/>
</dbReference>
<name>A0A2K5LUM8_CERAT</name>
<dbReference type="PANTHER" id="PTHR11947">
    <property type="entry name" value="PYRUVATE DEHYDROGENASE KINASE"/>
    <property type="match status" value="1"/>
</dbReference>
<keyword evidence="8 10" id="KW-0496">Mitochondrion</keyword>
<evidence type="ECO:0000256" key="4">
    <source>
        <dbReference type="ARBA" id="ARBA00022741"/>
    </source>
</evidence>
<gene>
    <name evidence="13" type="primary">PDK2</name>
</gene>
<keyword evidence="6 10" id="KW-0067">ATP-binding</keyword>
<dbReference type="PROSITE" id="PS50109">
    <property type="entry name" value="HIS_KIN"/>
    <property type="match status" value="1"/>
</dbReference>
<dbReference type="Gene3D" id="1.20.140.20">
    <property type="entry name" value="Alpha-ketoacid/pyruvate dehydrogenase kinase, N-terminal domain"/>
    <property type="match status" value="1"/>
</dbReference>
<comment type="similarity">
    <text evidence="2 10">Belongs to the PDK/BCKDK protein kinase family.</text>
</comment>
<keyword evidence="14" id="KW-1185">Reference proteome</keyword>
<dbReference type="InterPro" id="IPR036784">
    <property type="entry name" value="AK/P_DHK_N_sf"/>
</dbReference>
<dbReference type="GO" id="GO:0004740">
    <property type="term" value="F:pyruvate dehydrogenase (acetyl-transferring) kinase activity"/>
    <property type="evidence" value="ECO:0007669"/>
    <property type="project" value="UniProtKB-EC"/>
</dbReference>
<dbReference type="GeneTree" id="ENSGT01030000234646"/>
<dbReference type="SMART" id="SM00387">
    <property type="entry name" value="HATPase_c"/>
    <property type="match status" value="1"/>
</dbReference>
<dbReference type="FunFam" id="1.20.140.20:FF:000001">
    <property type="entry name" value="[Pyruvate dehydrogenase (acetyl-transferring)] kinase isozyme 2, mitochondrial"/>
    <property type="match status" value="1"/>
</dbReference>
<dbReference type="GO" id="GO:0033554">
    <property type="term" value="P:cellular response to stress"/>
    <property type="evidence" value="ECO:0007669"/>
    <property type="project" value="UniProtKB-ARBA"/>
</dbReference>
<dbReference type="GO" id="GO:0005759">
    <property type="term" value="C:mitochondrial matrix"/>
    <property type="evidence" value="ECO:0007669"/>
    <property type="project" value="UniProtKB-SubCell"/>
</dbReference>
<evidence type="ECO:0000256" key="3">
    <source>
        <dbReference type="ARBA" id="ARBA00022679"/>
    </source>
</evidence>
<feature type="region of interest" description="Disordered" evidence="11">
    <location>
        <begin position="428"/>
        <end position="451"/>
    </location>
</feature>
<evidence type="ECO:0000313" key="14">
    <source>
        <dbReference type="Proteomes" id="UP000233060"/>
    </source>
</evidence>
<dbReference type="Proteomes" id="UP000233060">
    <property type="component" value="Unassembled WGS sequence"/>
</dbReference>
<evidence type="ECO:0000256" key="5">
    <source>
        <dbReference type="ARBA" id="ARBA00022777"/>
    </source>
</evidence>
<evidence type="ECO:0000256" key="7">
    <source>
        <dbReference type="ARBA" id="ARBA00022946"/>
    </source>
</evidence>
<dbReference type="PANTHER" id="PTHR11947:SF15">
    <property type="entry name" value="[PYRUVATE DEHYDROGENASE (ACETYL-TRANSFERRING)] KINASE ISOZYME 2, MITOCHONDRIAL"/>
    <property type="match status" value="1"/>
</dbReference>
<dbReference type="CDD" id="cd16929">
    <property type="entry name" value="HATPase_PDK-like"/>
    <property type="match status" value="1"/>
</dbReference>
<dbReference type="InterPro" id="IPR036890">
    <property type="entry name" value="HATPase_C_sf"/>
</dbReference>
<comment type="catalytic activity">
    <reaction evidence="9">
        <text>L-seryl-[pyruvate dehydrogenase E1 alpha subunit] + ATP = O-phospho-L-seryl-[pyruvate dehydrogenase E1 alpha subunit] + ADP + H(+)</text>
        <dbReference type="Rhea" id="RHEA:23052"/>
        <dbReference type="Rhea" id="RHEA-COMP:13689"/>
        <dbReference type="Rhea" id="RHEA-COMP:13690"/>
        <dbReference type="ChEBI" id="CHEBI:15378"/>
        <dbReference type="ChEBI" id="CHEBI:29999"/>
        <dbReference type="ChEBI" id="CHEBI:30616"/>
        <dbReference type="ChEBI" id="CHEBI:83421"/>
        <dbReference type="ChEBI" id="CHEBI:456216"/>
        <dbReference type="EC" id="2.7.11.2"/>
    </reaction>
</comment>
<keyword evidence="3 10" id="KW-0808">Transferase</keyword>
<dbReference type="InterPro" id="IPR018955">
    <property type="entry name" value="BCDHK/PDK_N"/>
</dbReference>
<keyword evidence="4 10" id="KW-0547">Nucleotide-binding</keyword>
<dbReference type="InterPro" id="IPR003594">
    <property type="entry name" value="HATPase_dom"/>
</dbReference>
<sequence>MRWVWALLKNASLAGAPKYIEHFSKFSPSPLSMKQFLDFGSSNACEKTSFTFLRQELPVRLANIMKEINLLPDRVLSTPSVQLVQSWYVQSLLDIMEFLDKDPEDHRTLSQFTDALVTIRNRHNDVVPTMAQGVLEYKDTYGDDPVSNQNIQYFLDRFYLSRISIRMLINQHTLIFDGSTNPAHPKHIGSIDPNCNVSEVVKDAYDMAKLLCDKYYMASPDLEIQEINAANSKQPIHMVYVPSHLYHMLFELFKNAMRATVESHESSLILPPIKVMVALGEEDLSIKMSDRGGGVPLRKIERLFSYMYSTAPTPQPGTGGTPLAGFGYGLPISRLYAKYFQGDLQLFSMEGFGTDAVIYLKVRALPAEPGPVHGLGGAPACLQQVSLAPLPDHPGGRRLVCAQHGAQEHVHVPRQLRAATHLHLRGRTAASGPHHHGAPHRPPGGAGGGFSLMTRPSLYRSHCGDRSVMVPKCQSISVESPRWPPHLCGRCLRVGDVSTLMGCPRDISPWQSSSLRPGLSLFCQGYWVPLSTLHSPGLPSGCSACLILPAHRGTLGFGLLKRLGALQTWGLSEERGYTREWGMRLVLQPLSPLGTLRSVAEGVALTGPNPKVEEPC</sequence>
<evidence type="ECO:0000256" key="11">
    <source>
        <dbReference type="SAM" id="MobiDB-lite"/>
    </source>
</evidence>
<dbReference type="Ensembl" id="ENSCATT00000040817.1">
    <property type="protein sequence ID" value="ENSCATP00000016655.1"/>
    <property type="gene ID" value="ENSCATG00000032247.1"/>
</dbReference>
<reference evidence="13" key="1">
    <citation type="submission" date="2025-08" db="UniProtKB">
        <authorList>
            <consortium name="Ensembl"/>
        </authorList>
    </citation>
    <scope>IDENTIFICATION</scope>
</reference>
<dbReference type="Gene3D" id="3.30.565.10">
    <property type="entry name" value="Histidine kinase-like ATPase, C-terminal domain"/>
    <property type="match status" value="1"/>
</dbReference>
<dbReference type="InterPro" id="IPR039028">
    <property type="entry name" value="BCKD/PDK"/>
</dbReference>
<dbReference type="STRING" id="9531.ENSCATP00000016655"/>
<dbReference type="FunFam" id="3.30.565.10:FF:000007">
    <property type="entry name" value="Mitochondrial pyruvate dehydrogenase kinase isoform 2"/>
    <property type="match status" value="1"/>
</dbReference>
<dbReference type="GO" id="GO:0010906">
    <property type="term" value="P:regulation of glucose metabolic process"/>
    <property type="evidence" value="ECO:0007669"/>
    <property type="project" value="TreeGrafter"/>
</dbReference>
<evidence type="ECO:0000313" key="13">
    <source>
        <dbReference type="Ensembl" id="ENSCATP00000016655.1"/>
    </source>
</evidence>
<protein>
    <recommendedName>
        <fullName evidence="10">Protein-serine/threonine kinase</fullName>
        <ecNumber evidence="10">2.7.11.-</ecNumber>
    </recommendedName>
</protein>
<dbReference type="Pfam" id="PF10436">
    <property type="entry name" value="BCDHK_Adom3"/>
    <property type="match status" value="1"/>
</dbReference>
<evidence type="ECO:0000259" key="12">
    <source>
        <dbReference type="PROSITE" id="PS50109"/>
    </source>
</evidence>
<dbReference type="EC" id="2.7.11.-" evidence="10"/>
<evidence type="ECO:0000256" key="6">
    <source>
        <dbReference type="ARBA" id="ARBA00022840"/>
    </source>
</evidence>
<dbReference type="Pfam" id="PF02518">
    <property type="entry name" value="HATPase_c"/>
    <property type="match status" value="1"/>
</dbReference>